<dbReference type="PROSITE" id="PS51118">
    <property type="entry name" value="HTH_HXLR"/>
    <property type="match status" value="1"/>
</dbReference>
<dbReference type="Gene3D" id="1.10.10.10">
    <property type="entry name" value="Winged helix-like DNA-binding domain superfamily/Winged helix DNA-binding domain"/>
    <property type="match status" value="1"/>
</dbReference>
<gene>
    <name evidence="5" type="ORF">DWV06_03640</name>
</gene>
<dbReference type="RefSeq" id="WP_115480801.1">
    <property type="nucleotide sequence ID" value="NZ_QRCT01000012.1"/>
</dbReference>
<evidence type="ECO:0000256" key="3">
    <source>
        <dbReference type="ARBA" id="ARBA00023163"/>
    </source>
</evidence>
<keyword evidence="1" id="KW-0805">Transcription regulation</keyword>
<dbReference type="Pfam" id="PF01638">
    <property type="entry name" value="HxlR"/>
    <property type="match status" value="1"/>
</dbReference>
<dbReference type="InterPro" id="IPR036388">
    <property type="entry name" value="WH-like_DNA-bd_sf"/>
</dbReference>
<comment type="caution">
    <text evidence="5">The sequence shown here is derived from an EMBL/GenBank/DDBJ whole genome shotgun (WGS) entry which is preliminary data.</text>
</comment>
<evidence type="ECO:0000256" key="2">
    <source>
        <dbReference type="ARBA" id="ARBA00023125"/>
    </source>
</evidence>
<dbReference type="GO" id="GO:0003677">
    <property type="term" value="F:DNA binding"/>
    <property type="evidence" value="ECO:0007669"/>
    <property type="project" value="UniProtKB-KW"/>
</dbReference>
<feature type="domain" description="HTH hxlR-type" evidence="4">
    <location>
        <begin position="12"/>
        <end position="111"/>
    </location>
</feature>
<dbReference type="PANTHER" id="PTHR33204">
    <property type="entry name" value="TRANSCRIPTIONAL REGULATOR, MARR FAMILY"/>
    <property type="match status" value="1"/>
</dbReference>
<dbReference type="OrthoDB" id="9791143at2"/>
<dbReference type="EMBL" id="QRCT01000012">
    <property type="protein sequence ID" value="RDU24568.1"/>
    <property type="molecule type" value="Genomic_DNA"/>
</dbReference>
<name>A0A371AY98_9FIRM</name>
<keyword evidence="3" id="KW-0804">Transcription</keyword>
<protein>
    <submittedName>
        <fullName evidence="5">Transcriptional regulator</fullName>
    </submittedName>
</protein>
<dbReference type="InterPro" id="IPR002577">
    <property type="entry name" value="HTH_HxlR"/>
</dbReference>
<organism evidence="5 6">
    <name type="scientific">Anaerosacchariphilus polymeriproducens</name>
    <dbReference type="NCBI Taxonomy" id="1812858"/>
    <lineage>
        <taxon>Bacteria</taxon>
        <taxon>Bacillati</taxon>
        <taxon>Bacillota</taxon>
        <taxon>Clostridia</taxon>
        <taxon>Lachnospirales</taxon>
        <taxon>Lachnospiraceae</taxon>
        <taxon>Anaerosacchariphilus</taxon>
    </lineage>
</organism>
<keyword evidence="6" id="KW-1185">Reference proteome</keyword>
<evidence type="ECO:0000313" key="6">
    <source>
        <dbReference type="Proteomes" id="UP000255036"/>
    </source>
</evidence>
<dbReference type="SUPFAM" id="SSF46785">
    <property type="entry name" value="Winged helix' DNA-binding domain"/>
    <property type="match status" value="1"/>
</dbReference>
<dbReference type="Proteomes" id="UP000255036">
    <property type="component" value="Unassembled WGS sequence"/>
</dbReference>
<dbReference type="InterPro" id="IPR036390">
    <property type="entry name" value="WH_DNA-bd_sf"/>
</dbReference>
<dbReference type="PANTHER" id="PTHR33204:SF29">
    <property type="entry name" value="TRANSCRIPTIONAL REGULATOR"/>
    <property type="match status" value="1"/>
</dbReference>
<evidence type="ECO:0000259" key="4">
    <source>
        <dbReference type="PROSITE" id="PS51118"/>
    </source>
</evidence>
<sequence length="111" mass="12878">MSNKLCIVRNKEPFEYTLSIISGKWNLKIIYVLVCMGTVRYNILKKNIEGITHKMLSSQLKQLEQKNIVIRKEYPQIPPKVEYSLSKKGESLIPLVQSICDWGMEHLEGIK</sequence>
<accession>A0A371AY98</accession>
<dbReference type="AlphaFoldDB" id="A0A371AY98"/>
<proteinExistence type="predicted"/>
<evidence type="ECO:0000256" key="1">
    <source>
        <dbReference type="ARBA" id="ARBA00023015"/>
    </source>
</evidence>
<evidence type="ECO:0000313" key="5">
    <source>
        <dbReference type="EMBL" id="RDU24568.1"/>
    </source>
</evidence>
<reference evidence="5 6" key="1">
    <citation type="submission" date="2018-07" db="EMBL/GenBank/DDBJ databases">
        <title>Anaerosacharophilus polymeroproducens gen. nov. sp. nov., an anaerobic bacterium isolated from salt field.</title>
        <authorList>
            <person name="Kim W."/>
            <person name="Yang S.-H."/>
            <person name="Oh J."/>
            <person name="Lee J.-H."/>
            <person name="Kwon K.K."/>
        </authorList>
    </citation>
    <scope>NUCLEOTIDE SEQUENCE [LARGE SCALE GENOMIC DNA]</scope>
    <source>
        <strain evidence="5 6">MCWD5</strain>
    </source>
</reference>
<keyword evidence="2" id="KW-0238">DNA-binding</keyword>